<reference evidence="13 14" key="1">
    <citation type="submission" date="2024-05" db="EMBL/GenBank/DDBJ databases">
        <authorList>
            <person name="Wallberg A."/>
        </authorList>
    </citation>
    <scope>NUCLEOTIDE SEQUENCE [LARGE SCALE GENOMIC DNA]</scope>
</reference>
<sequence length="120" mass="13778">MVYKQFKSALSEQLKANWTPQITSPVFKLHYKFTYIIFMVSVLLTTIYDVIGDKIKCMTDLNQKVVENYCYIMGTFTVDHLHNATVGVDVPHPGVGLNRPGDAITVHSYYQWVPFVLLFN</sequence>
<evidence type="ECO:0000256" key="7">
    <source>
        <dbReference type="ARBA" id="ARBA00022949"/>
    </source>
</evidence>
<dbReference type="InterPro" id="IPR000990">
    <property type="entry name" value="Innexin"/>
</dbReference>
<evidence type="ECO:0000256" key="3">
    <source>
        <dbReference type="ARBA" id="ARBA00022448"/>
    </source>
</evidence>
<evidence type="ECO:0000313" key="14">
    <source>
        <dbReference type="Proteomes" id="UP001497623"/>
    </source>
</evidence>
<evidence type="ECO:0000256" key="8">
    <source>
        <dbReference type="ARBA" id="ARBA00022989"/>
    </source>
</evidence>
<evidence type="ECO:0000256" key="6">
    <source>
        <dbReference type="ARBA" id="ARBA00022868"/>
    </source>
</evidence>
<dbReference type="EMBL" id="CAXKWB010016938">
    <property type="protein sequence ID" value="CAL4117533.1"/>
    <property type="molecule type" value="Genomic_DNA"/>
</dbReference>
<dbReference type="GO" id="GO:0034220">
    <property type="term" value="P:monoatomic ion transmembrane transport"/>
    <property type="evidence" value="ECO:0007669"/>
    <property type="project" value="UniProtKB-KW"/>
</dbReference>
<evidence type="ECO:0000256" key="4">
    <source>
        <dbReference type="ARBA" id="ARBA00022475"/>
    </source>
</evidence>
<evidence type="ECO:0000256" key="2">
    <source>
        <dbReference type="ARBA" id="ARBA00004651"/>
    </source>
</evidence>
<comment type="similarity">
    <text evidence="12">Belongs to the pannexin family.</text>
</comment>
<evidence type="ECO:0000256" key="12">
    <source>
        <dbReference type="RuleBase" id="RU010713"/>
    </source>
</evidence>
<dbReference type="GO" id="GO:0007602">
    <property type="term" value="P:phototransduction"/>
    <property type="evidence" value="ECO:0007669"/>
    <property type="project" value="TreeGrafter"/>
</dbReference>
<keyword evidence="3 12" id="KW-0813">Transport</keyword>
<name>A0AAV2R8F1_MEGNR</name>
<keyword evidence="7" id="KW-0965">Cell junction</keyword>
<feature type="transmembrane region" description="Helical" evidence="12">
    <location>
        <begin position="33"/>
        <end position="51"/>
    </location>
</feature>
<gene>
    <name evidence="12" type="primary">inx</name>
    <name evidence="13" type="ORF">MNOR_LOCUS21211</name>
</gene>
<dbReference type="GO" id="GO:0005921">
    <property type="term" value="C:gap junction"/>
    <property type="evidence" value="ECO:0007669"/>
    <property type="project" value="UniProtKB-SubCell"/>
</dbReference>
<keyword evidence="5 12" id="KW-0812">Transmembrane</keyword>
<keyword evidence="10 12" id="KW-0472">Membrane</keyword>
<dbReference type="GO" id="GO:0005243">
    <property type="term" value="F:gap junction channel activity"/>
    <property type="evidence" value="ECO:0007669"/>
    <property type="project" value="TreeGrafter"/>
</dbReference>
<dbReference type="PRINTS" id="PR01262">
    <property type="entry name" value="INNEXIN"/>
</dbReference>
<keyword evidence="6" id="KW-0303">Gap junction</keyword>
<dbReference type="Pfam" id="PF00876">
    <property type="entry name" value="Innexin"/>
    <property type="match status" value="1"/>
</dbReference>
<accession>A0AAV2R8F1</accession>
<feature type="non-terminal residue" evidence="13">
    <location>
        <position position="120"/>
    </location>
</feature>
<proteinExistence type="inferred from homology"/>
<comment type="caution">
    <text evidence="12">Lacks conserved residue(s) required for the propagation of feature annotation.</text>
</comment>
<evidence type="ECO:0000256" key="10">
    <source>
        <dbReference type="ARBA" id="ARBA00023136"/>
    </source>
</evidence>
<evidence type="ECO:0000256" key="9">
    <source>
        <dbReference type="ARBA" id="ARBA00023065"/>
    </source>
</evidence>
<keyword evidence="4" id="KW-1003">Cell membrane</keyword>
<protein>
    <recommendedName>
        <fullName evidence="12">Innexin</fullName>
    </recommendedName>
</protein>
<comment type="function">
    <text evidence="12">Structural component of the gap junctions.</text>
</comment>
<dbReference type="PROSITE" id="PS51013">
    <property type="entry name" value="PANNEXIN"/>
    <property type="match status" value="1"/>
</dbReference>
<dbReference type="PANTHER" id="PTHR11893">
    <property type="entry name" value="INNEXIN"/>
    <property type="match status" value="1"/>
</dbReference>
<organism evidence="13 14">
    <name type="scientific">Meganyctiphanes norvegica</name>
    <name type="common">Northern krill</name>
    <name type="synonym">Thysanopoda norvegica</name>
    <dbReference type="NCBI Taxonomy" id="48144"/>
    <lineage>
        <taxon>Eukaryota</taxon>
        <taxon>Metazoa</taxon>
        <taxon>Ecdysozoa</taxon>
        <taxon>Arthropoda</taxon>
        <taxon>Crustacea</taxon>
        <taxon>Multicrustacea</taxon>
        <taxon>Malacostraca</taxon>
        <taxon>Eumalacostraca</taxon>
        <taxon>Eucarida</taxon>
        <taxon>Euphausiacea</taxon>
        <taxon>Euphausiidae</taxon>
        <taxon>Meganyctiphanes</taxon>
    </lineage>
</organism>
<dbReference type="AlphaFoldDB" id="A0AAV2R8F1"/>
<evidence type="ECO:0000256" key="1">
    <source>
        <dbReference type="ARBA" id="ARBA00004610"/>
    </source>
</evidence>
<comment type="caution">
    <text evidence="13">The sequence shown here is derived from an EMBL/GenBank/DDBJ whole genome shotgun (WGS) entry which is preliminary data.</text>
</comment>
<evidence type="ECO:0000313" key="13">
    <source>
        <dbReference type="EMBL" id="CAL4117533.1"/>
    </source>
</evidence>
<keyword evidence="14" id="KW-1185">Reference proteome</keyword>
<dbReference type="PANTHER" id="PTHR11893:SF41">
    <property type="entry name" value="INNEXIN INX2"/>
    <property type="match status" value="1"/>
</dbReference>
<keyword evidence="9 12" id="KW-0406">Ion transport</keyword>
<keyword evidence="11 12" id="KW-0407">Ion channel</keyword>
<dbReference type="Proteomes" id="UP001497623">
    <property type="component" value="Unassembled WGS sequence"/>
</dbReference>
<evidence type="ECO:0000256" key="11">
    <source>
        <dbReference type="ARBA" id="ARBA00023303"/>
    </source>
</evidence>
<comment type="subcellular location">
    <subcellularLocation>
        <location evidence="1">Cell junction</location>
        <location evidence="1">Gap junction</location>
    </subcellularLocation>
    <subcellularLocation>
        <location evidence="2 12">Cell membrane</location>
        <topology evidence="2 12">Multi-pass membrane protein</topology>
    </subcellularLocation>
</comment>
<evidence type="ECO:0000256" key="5">
    <source>
        <dbReference type="ARBA" id="ARBA00022692"/>
    </source>
</evidence>
<keyword evidence="8 12" id="KW-1133">Transmembrane helix</keyword>
<dbReference type="GO" id="GO:0005886">
    <property type="term" value="C:plasma membrane"/>
    <property type="evidence" value="ECO:0007669"/>
    <property type="project" value="UniProtKB-SubCell"/>
</dbReference>